<name>A0A5C5X7B7_9PLAN</name>
<dbReference type="Proteomes" id="UP000317243">
    <property type="component" value="Unassembled WGS sequence"/>
</dbReference>
<feature type="chain" id="PRO_5022750062" evidence="1">
    <location>
        <begin position="27"/>
        <end position="222"/>
    </location>
</feature>
<dbReference type="EMBL" id="SIHI01000001">
    <property type="protein sequence ID" value="TWT58794.1"/>
    <property type="molecule type" value="Genomic_DNA"/>
</dbReference>
<dbReference type="OrthoDB" id="211632at2"/>
<dbReference type="AlphaFoldDB" id="A0A5C5X7B7"/>
<accession>A0A5C5X7B7</accession>
<comment type="caution">
    <text evidence="2">The sequence shown here is derived from an EMBL/GenBank/DDBJ whole genome shotgun (WGS) entry which is preliminary data.</text>
</comment>
<dbReference type="RefSeq" id="WP_146509439.1">
    <property type="nucleotide sequence ID" value="NZ_SIHI01000001.1"/>
</dbReference>
<sequence precursor="true">MLTHVRNWSLRLFAASLVLATLPVSADDAEGVVRISQTNTPGVVRITDAAQPEQVLRGQSAEYGSAQDIELVGHARRCKHGVPMGATNCPTCCPESPCSWLSWNMQLCCMRHHQACAVLKQSCREDLREKCAFLRCKFGYFCPSGGDGSGVAPIGCYNMVYPVNPYHFDPRDGNVYAAPGYGGPVSVPLAPVVENTYNYGWGVPSSRLTRVAQPLSPGVSVR</sequence>
<keyword evidence="1" id="KW-0732">Signal</keyword>
<protein>
    <submittedName>
        <fullName evidence="2">Uncharacterized protein</fullName>
    </submittedName>
</protein>
<evidence type="ECO:0000256" key="1">
    <source>
        <dbReference type="SAM" id="SignalP"/>
    </source>
</evidence>
<evidence type="ECO:0000313" key="3">
    <source>
        <dbReference type="Proteomes" id="UP000317243"/>
    </source>
</evidence>
<feature type="signal peptide" evidence="1">
    <location>
        <begin position="1"/>
        <end position="26"/>
    </location>
</feature>
<evidence type="ECO:0000313" key="2">
    <source>
        <dbReference type="EMBL" id="TWT58794.1"/>
    </source>
</evidence>
<keyword evidence="3" id="KW-1185">Reference proteome</keyword>
<organism evidence="2 3">
    <name type="scientific">Thalassoglobus neptunius</name>
    <dbReference type="NCBI Taxonomy" id="1938619"/>
    <lineage>
        <taxon>Bacteria</taxon>
        <taxon>Pseudomonadati</taxon>
        <taxon>Planctomycetota</taxon>
        <taxon>Planctomycetia</taxon>
        <taxon>Planctomycetales</taxon>
        <taxon>Planctomycetaceae</taxon>
        <taxon>Thalassoglobus</taxon>
    </lineage>
</organism>
<reference evidence="2 3" key="1">
    <citation type="submission" date="2019-02" db="EMBL/GenBank/DDBJ databases">
        <title>Deep-cultivation of Planctomycetes and their phenomic and genomic characterization uncovers novel biology.</title>
        <authorList>
            <person name="Wiegand S."/>
            <person name="Jogler M."/>
            <person name="Boedeker C."/>
            <person name="Pinto D."/>
            <person name="Vollmers J."/>
            <person name="Rivas-Marin E."/>
            <person name="Kohn T."/>
            <person name="Peeters S.H."/>
            <person name="Heuer A."/>
            <person name="Rast P."/>
            <person name="Oberbeckmann S."/>
            <person name="Bunk B."/>
            <person name="Jeske O."/>
            <person name="Meyerdierks A."/>
            <person name="Storesund J.E."/>
            <person name="Kallscheuer N."/>
            <person name="Luecker S."/>
            <person name="Lage O.M."/>
            <person name="Pohl T."/>
            <person name="Merkel B.J."/>
            <person name="Hornburger P."/>
            <person name="Mueller R.-W."/>
            <person name="Bruemmer F."/>
            <person name="Labrenz M."/>
            <person name="Spormann A.M."/>
            <person name="Op Den Camp H."/>
            <person name="Overmann J."/>
            <person name="Amann R."/>
            <person name="Jetten M.S.M."/>
            <person name="Mascher T."/>
            <person name="Medema M.H."/>
            <person name="Devos D.P."/>
            <person name="Kaster A.-K."/>
            <person name="Ovreas L."/>
            <person name="Rohde M."/>
            <person name="Galperin M.Y."/>
            <person name="Jogler C."/>
        </authorList>
    </citation>
    <scope>NUCLEOTIDE SEQUENCE [LARGE SCALE GENOMIC DNA]</scope>
    <source>
        <strain evidence="2 3">KOR42</strain>
    </source>
</reference>
<proteinExistence type="predicted"/>
<gene>
    <name evidence="2" type="ORF">KOR42_21800</name>
</gene>